<dbReference type="SUPFAM" id="SSF52507">
    <property type="entry name" value="Homo-oligomeric flavin-containing Cys decarboxylases, HFCD"/>
    <property type="match status" value="1"/>
</dbReference>
<dbReference type="GO" id="GO:0004633">
    <property type="term" value="F:phosphopantothenoylcysteine decarboxylase activity"/>
    <property type="evidence" value="ECO:0007669"/>
    <property type="project" value="TreeGrafter"/>
</dbReference>
<evidence type="ECO:0000259" key="1">
    <source>
        <dbReference type="Pfam" id="PF02441"/>
    </source>
</evidence>
<protein>
    <recommendedName>
        <fullName evidence="1">Flavoprotein domain-containing protein</fullName>
    </recommendedName>
</protein>
<dbReference type="Gene3D" id="3.40.50.1950">
    <property type="entry name" value="Flavin prenyltransferase-like"/>
    <property type="match status" value="1"/>
</dbReference>
<feature type="domain" description="Flavoprotein" evidence="1">
    <location>
        <begin position="3"/>
        <end position="66"/>
    </location>
</feature>
<proteinExistence type="predicted"/>
<dbReference type="AlphaFoldDB" id="A0A2G9YDA9"/>
<dbReference type="GO" id="GO:0015937">
    <property type="term" value="P:coenzyme A biosynthetic process"/>
    <property type="evidence" value="ECO:0007669"/>
    <property type="project" value="TreeGrafter"/>
</dbReference>
<dbReference type="Pfam" id="PF02441">
    <property type="entry name" value="Flavoprotein"/>
    <property type="match status" value="1"/>
</dbReference>
<name>A0A2G9YDA9_9BACT</name>
<evidence type="ECO:0000313" key="3">
    <source>
        <dbReference type="Proteomes" id="UP000230392"/>
    </source>
</evidence>
<comment type="caution">
    <text evidence="2">The sequence shown here is derived from an EMBL/GenBank/DDBJ whole genome shotgun (WGS) entry which is preliminary data.</text>
</comment>
<reference evidence="2 3" key="1">
    <citation type="submission" date="2017-09" db="EMBL/GenBank/DDBJ databases">
        <title>Depth-based differentiation of microbial function through sediment-hosted aquifers and enrichment of novel symbionts in the deep terrestrial subsurface.</title>
        <authorList>
            <person name="Probst A.J."/>
            <person name="Ladd B."/>
            <person name="Jarett J.K."/>
            <person name="Geller-Mcgrath D.E."/>
            <person name="Sieber C.M."/>
            <person name="Emerson J.B."/>
            <person name="Anantharaman K."/>
            <person name="Thomas B.C."/>
            <person name="Malmstrom R."/>
            <person name="Stieglmeier M."/>
            <person name="Klingl A."/>
            <person name="Woyke T."/>
            <person name="Ryan C.M."/>
            <person name="Banfield J.F."/>
        </authorList>
    </citation>
    <scope>NUCLEOTIDE SEQUENCE [LARGE SCALE GENOMIC DNA]</scope>
    <source>
        <strain evidence="2">CG23_combo_of_CG06-09_8_20_14_all_48_7</strain>
    </source>
</reference>
<dbReference type="Proteomes" id="UP000230392">
    <property type="component" value="Unassembled WGS sequence"/>
</dbReference>
<evidence type="ECO:0000313" key="2">
    <source>
        <dbReference type="EMBL" id="PIP16511.1"/>
    </source>
</evidence>
<organism evidence="2 3">
    <name type="scientific">bacterium (Candidatus Ratteibacteria) CG23_combo_of_CG06-09_8_20_14_all_48_7</name>
    <dbReference type="NCBI Taxonomy" id="2014292"/>
    <lineage>
        <taxon>Bacteria</taxon>
        <taxon>Candidatus Ratteibacteria</taxon>
    </lineage>
</organism>
<sequence>MLATRKPVAFVPAMNAGMWQNPILQKRVKELKDLGYKFIGPTKGRLACRKEGVGRMVEVETVIAELSRLI</sequence>
<dbReference type="InterPro" id="IPR036551">
    <property type="entry name" value="Flavin_trans-like"/>
</dbReference>
<accession>A0A2G9YDA9</accession>
<dbReference type="InterPro" id="IPR003382">
    <property type="entry name" value="Flavoprotein"/>
</dbReference>
<dbReference type="PANTHER" id="PTHR14359:SF6">
    <property type="entry name" value="PHOSPHOPANTOTHENOYLCYSTEINE DECARBOXYLASE"/>
    <property type="match status" value="1"/>
</dbReference>
<dbReference type="GO" id="GO:0071513">
    <property type="term" value="C:phosphopantothenoylcysteine decarboxylase complex"/>
    <property type="evidence" value="ECO:0007669"/>
    <property type="project" value="TreeGrafter"/>
</dbReference>
<gene>
    <name evidence="2" type="ORF">COX46_01805</name>
</gene>
<dbReference type="PANTHER" id="PTHR14359">
    <property type="entry name" value="HOMO-OLIGOMERIC FLAVIN CONTAINING CYS DECARBOXYLASE FAMILY"/>
    <property type="match status" value="1"/>
</dbReference>
<dbReference type="GO" id="GO:0010181">
    <property type="term" value="F:FMN binding"/>
    <property type="evidence" value="ECO:0007669"/>
    <property type="project" value="TreeGrafter"/>
</dbReference>
<dbReference type="EMBL" id="PCRF01000082">
    <property type="protein sequence ID" value="PIP16511.1"/>
    <property type="molecule type" value="Genomic_DNA"/>
</dbReference>